<dbReference type="KEGG" id="pnp:IJ22_25580"/>
<evidence type="ECO:0000313" key="5">
    <source>
        <dbReference type="EMBL" id="ALS22931.1"/>
    </source>
</evidence>
<dbReference type="OrthoDB" id="159416at2"/>
<dbReference type="InterPro" id="IPR047201">
    <property type="entry name" value="ERI-1_3'hExo-like"/>
</dbReference>
<dbReference type="SUPFAM" id="SSF53098">
    <property type="entry name" value="Ribonuclease H-like"/>
    <property type="match status" value="1"/>
</dbReference>
<dbReference type="Gene3D" id="3.30.420.10">
    <property type="entry name" value="Ribonuclease H-like superfamily/Ribonuclease H"/>
    <property type="match status" value="1"/>
</dbReference>
<dbReference type="STRING" id="162209.IJ22_25580"/>
<reference evidence="6" key="1">
    <citation type="submission" date="2015-12" db="EMBL/GenBank/DDBJ databases">
        <title>Complete genome sequences of two moderately thermophilic Paenibacillus species.</title>
        <authorList>
            <person name="Butler R.III."/>
            <person name="Wang J."/>
            <person name="Stark B.C."/>
            <person name="Pombert J.-F."/>
        </authorList>
    </citation>
    <scope>NUCLEOTIDE SEQUENCE [LARGE SCALE GENOMIC DNA]</scope>
    <source>
        <strain evidence="6">32O-Y</strain>
    </source>
</reference>
<dbReference type="Proteomes" id="UP000061660">
    <property type="component" value="Chromosome"/>
</dbReference>
<keyword evidence="1" id="KW-0540">Nuclease</keyword>
<dbReference type="InterPro" id="IPR012337">
    <property type="entry name" value="RNaseH-like_sf"/>
</dbReference>
<keyword evidence="3 5" id="KW-0269">Exonuclease</keyword>
<dbReference type="SMART" id="SM00479">
    <property type="entry name" value="EXOIII"/>
    <property type="match status" value="1"/>
</dbReference>
<evidence type="ECO:0000313" key="6">
    <source>
        <dbReference type="Proteomes" id="UP000061660"/>
    </source>
</evidence>
<sequence length="250" mass="28904">MHYIVIDLEFNGRKHYDIHPMEIIEIGAVKLNERLEIVDTFQSYIRPNFRLNKFALQFTGISKETLLQSDGFRTVIDKFIDFCGDEYKMLAWGGNDYFHLFVDCKINGVADKWLANLIDMTSFFEGGLHKALADYELQPIGQHHSALDDAFNAVQLLRMKPEAAASEKYYGKDPFKICTGGIKKQILSSLDEAMAQNVVLTWDKFIEDEKVQSYFSIMKLDASEIRMVKQLFEKMLKMKYGRKAKKLQLA</sequence>
<organism evidence="5 6">
    <name type="scientific">Paenibacillus naphthalenovorans</name>
    <dbReference type="NCBI Taxonomy" id="162209"/>
    <lineage>
        <taxon>Bacteria</taxon>
        <taxon>Bacillati</taxon>
        <taxon>Bacillota</taxon>
        <taxon>Bacilli</taxon>
        <taxon>Bacillales</taxon>
        <taxon>Paenibacillaceae</taxon>
        <taxon>Paenibacillus</taxon>
    </lineage>
</organism>
<evidence type="ECO:0000256" key="2">
    <source>
        <dbReference type="ARBA" id="ARBA00022801"/>
    </source>
</evidence>
<dbReference type="GO" id="GO:0000175">
    <property type="term" value="F:3'-5'-RNA exonuclease activity"/>
    <property type="evidence" value="ECO:0007669"/>
    <property type="project" value="InterPro"/>
</dbReference>
<name>A0A0U2VHK5_9BACL</name>
<reference evidence="5 6" key="2">
    <citation type="journal article" date="2016" name="Genome Announc.">
        <title>Complete Genome Sequences of Two Interactive Moderate Thermophiles, Paenibacillus napthalenovorans 32O-Y and Paenibacillus sp. 32O-W.</title>
        <authorList>
            <person name="Butler R.R.III."/>
            <person name="Wang J."/>
            <person name="Stark B.C."/>
            <person name="Pombert J.F."/>
        </authorList>
    </citation>
    <scope>NUCLEOTIDE SEQUENCE [LARGE SCALE GENOMIC DNA]</scope>
    <source>
        <strain evidence="5 6">32O-Y</strain>
    </source>
</reference>
<protein>
    <submittedName>
        <fullName evidence="5">Exonuclease</fullName>
    </submittedName>
</protein>
<dbReference type="RefSeq" id="WP_062409026.1">
    <property type="nucleotide sequence ID" value="NZ_CP013652.1"/>
</dbReference>
<evidence type="ECO:0000256" key="1">
    <source>
        <dbReference type="ARBA" id="ARBA00022722"/>
    </source>
</evidence>
<feature type="domain" description="Exonuclease" evidence="4">
    <location>
        <begin position="2"/>
        <end position="166"/>
    </location>
</feature>
<evidence type="ECO:0000256" key="3">
    <source>
        <dbReference type="ARBA" id="ARBA00022839"/>
    </source>
</evidence>
<dbReference type="PANTHER" id="PTHR23044">
    <property type="entry name" value="3'-5' EXONUCLEASE ERI1-RELATED"/>
    <property type="match status" value="1"/>
</dbReference>
<keyword evidence="6" id="KW-1185">Reference proteome</keyword>
<dbReference type="CDD" id="cd06133">
    <property type="entry name" value="ERI-1_3'hExo_like"/>
    <property type="match status" value="1"/>
</dbReference>
<dbReference type="PANTHER" id="PTHR23044:SF61">
    <property type="entry name" value="3'-5' EXORIBONUCLEASE 1-RELATED"/>
    <property type="match status" value="1"/>
</dbReference>
<dbReference type="PATRIC" id="fig|162209.4.peg.2725"/>
<dbReference type="EMBL" id="CP013652">
    <property type="protein sequence ID" value="ALS22931.1"/>
    <property type="molecule type" value="Genomic_DNA"/>
</dbReference>
<dbReference type="InterPro" id="IPR036397">
    <property type="entry name" value="RNaseH_sf"/>
</dbReference>
<gene>
    <name evidence="5" type="ORF">IJ22_25580</name>
</gene>
<dbReference type="AlphaFoldDB" id="A0A0U2VHK5"/>
<dbReference type="InterPro" id="IPR051274">
    <property type="entry name" value="3-5_Exoribonuclease"/>
</dbReference>
<dbReference type="GO" id="GO:0003676">
    <property type="term" value="F:nucleic acid binding"/>
    <property type="evidence" value="ECO:0007669"/>
    <property type="project" value="InterPro"/>
</dbReference>
<accession>A0A0U2VHK5</accession>
<proteinExistence type="predicted"/>
<dbReference type="InterPro" id="IPR013520">
    <property type="entry name" value="Ribonucl_H"/>
</dbReference>
<dbReference type="Pfam" id="PF00929">
    <property type="entry name" value="RNase_T"/>
    <property type="match status" value="1"/>
</dbReference>
<evidence type="ECO:0000259" key="4">
    <source>
        <dbReference type="SMART" id="SM00479"/>
    </source>
</evidence>
<keyword evidence="2" id="KW-0378">Hydrolase</keyword>